<comment type="function">
    <text evidence="4">A translational regulator that binds mRNA to regulate translation initiation and/or mRNA stability. Usually binds in the 5'-UTR at or near the Shine-Dalgarno sequence preventing ribosome-binding, thus repressing translation. Its main target seems to be the major flagellin gene, while its function is anatagonized by FliW.</text>
</comment>
<accession>A0ABT9UA68</accession>
<dbReference type="SUPFAM" id="SSF117130">
    <property type="entry name" value="CsrA-like"/>
    <property type="match status" value="1"/>
</dbReference>
<name>A0ABT9UA68_PAEHA</name>
<keyword evidence="2 4" id="KW-0810">Translation regulation</keyword>
<protein>
    <recommendedName>
        <fullName evidence="4">Translational regulator CsrA</fullName>
    </recommendedName>
</protein>
<dbReference type="PANTHER" id="PTHR34984:SF1">
    <property type="entry name" value="CARBON STORAGE REGULATOR"/>
    <property type="match status" value="1"/>
</dbReference>
<keyword evidence="4" id="KW-0678">Repressor</keyword>
<comment type="subcellular location">
    <subcellularLocation>
        <location evidence="4">Cytoplasm</location>
    </subcellularLocation>
</comment>
<keyword evidence="6" id="KW-1185">Reference proteome</keyword>
<evidence type="ECO:0000256" key="3">
    <source>
        <dbReference type="ARBA" id="ARBA00022884"/>
    </source>
</evidence>
<evidence type="ECO:0000313" key="5">
    <source>
        <dbReference type="EMBL" id="MDQ0116556.1"/>
    </source>
</evidence>
<dbReference type="EMBL" id="JAUSSU010000021">
    <property type="protein sequence ID" value="MDQ0116556.1"/>
    <property type="molecule type" value="Genomic_DNA"/>
</dbReference>
<comment type="caution">
    <text evidence="5">The sequence shown here is derived from an EMBL/GenBank/DDBJ whole genome shotgun (WGS) entry which is preliminary data.</text>
</comment>
<dbReference type="RefSeq" id="WP_307208621.1">
    <property type="nucleotide sequence ID" value="NZ_JAUSSU010000021.1"/>
</dbReference>
<evidence type="ECO:0000256" key="4">
    <source>
        <dbReference type="HAMAP-Rule" id="MF_00167"/>
    </source>
</evidence>
<proteinExistence type="inferred from homology"/>
<dbReference type="HAMAP" id="MF_00167">
    <property type="entry name" value="CsrA"/>
    <property type="match status" value="1"/>
</dbReference>
<evidence type="ECO:0000256" key="1">
    <source>
        <dbReference type="ARBA" id="ARBA00022490"/>
    </source>
</evidence>
<dbReference type="InterPro" id="IPR036107">
    <property type="entry name" value="CsrA_sf"/>
</dbReference>
<sequence>MLILSRKRGQSILINNDIEIIITGIEGDQVKLGIVAPREMKVIRKEIADDVRVTNTQSVSAEADFESLKKWSKNARLK</sequence>
<evidence type="ECO:0000256" key="2">
    <source>
        <dbReference type="ARBA" id="ARBA00022845"/>
    </source>
</evidence>
<organism evidence="5 6">
    <name type="scientific">Paenibacillus harenae</name>
    <dbReference type="NCBI Taxonomy" id="306543"/>
    <lineage>
        <taxon>Bacteria</taxon>
        <taxon>Bacillati</taxon>
        <taxon>Bacillota</taxon>
        <taxon>Bacilli</taxon>
        <taxon>Bacillales</taxon>
        <taxon>Paenibacillaceae</taxon>
        <taxon>Paenibacillus</taxon>
    </lineage>
</organism>
<dbReference type="Gene3D" id="2.60.40.4380">
    <property type="entry name" value="Translational regulator CsrA"/>
    <property type="match status" value="1"/>
</dbReference>
<gene>
    <name evidence="4" type="primary">csrA</name>
    <name evidence="5" type="ORF">J2T15_006037</name>
</gene>
<dbReference type="Proteomes" id="UP001229346">
    <property type="component" value="Unassembled WGS sequence"/>
</dbReference>
<keyword evidence="3 4" id="KW-0694">RNA-binding</keyword>
<comment type="similarity">
    <text evidence="4">Belongs to the CsrA/RsmA family.</text>
</comment>
<evidence type="ECO:0000313" key="6">
    <source>
        <dbReference type="Proteomes" id="UP001229346"/>
    </source>
</evidence>
<dbReference type="InterPro" id="IPR003751">
    <property type="entry name" value="CsrA"/>
</dbReference>
<keyword evidence="1 4" id="KW-0963">Cytoplasm</keyword>
<dbReference type="Pfam" id="PF02599">
    <property type="entry name" value="CsrA"/>
    <property type="match status" value="1"/>
</dbReference>
<comment type="subunit">
    <text evidence="4">Homodimer; the beta-strands of each monomer intercalate to form a hydrophobic core, while the alpha-helices form wings that extend away from the core.</text>
</comment>
<reference evidence="5 6" key="1">
    <citation type="submission" date="2023-07" db="EMBL/GenBank/DDBJ databases">
        <title>Sorghum-associated microbial communities from plants grown in Nebraska, USA.</title>
        <authorList>
            <person name="Schachtman D."/>
        </authorList>
    </citation>
    <scope>NUCLEOTIDE SEQUENCE [LARGE SCALE GENOMIC DNA]</scope>
    <source>
        <strain evidence="5 6">CC482</strain>
    </source>
</reference>
<dbReference type="PANTHER" id="PTHR34984">
    <property type="entry name" value="CARBON STORAGE REGULATOR"/>
    <property type="match status" value="1"/>
</dbReference>
<keyword evidence="4" id="KW-1005">Bacterial flagellum biogenesis</keyword>
<dbReference type="NCBIfam" id="TIGR00202">
    <property type="entry name" value="csrA"/>
    <property type="match status" value="1"/>
</dbReference>